<comment type="caution">
    <text evidence="6">The sequence shown here is derived from an EMBL/GenBank/DDBJ whole genome shotgun (WGS) entry which is preliminary data.</text>
</comment>
<dbReference type="OrthoDB" id="9775224at2"/>
<dbReference type="Pfam" id="PF03976">
    <property type="entry name" value="PPK2"/>
    <property type="match status" value="1"/>
</dbReference>
<dbReference type="EMBL" id="WNKZ01000002">
    <property type="protein sequence ID" value="MTV51359.1"/>
    <property type="molecule type" value="Genomic_DNA"/>
</dbReference>
<feature type="region of interest" description="Disordered" evidence="4">
    <location>
        <begin position="1"/>
        <end position="38"/>
    </location>
</feature>
<evidence type="ECO:0000256" key="3">
    <source>
        <dbReference type="ARBA" id="ARBA00022777"/>
    </source>
</evidence>
<organism evidence="6 7">
    <name type="scientific">Pseudoduganella buxea</name>
    <dbReference type="NCBI Taxonomy" id="1949069"/>
    <lineage>
        <taxon>Bacteria</taxon>
        <taxon>Pseudomonadati</taxon>
        <taxon>Pseudomonadota</taxon>
        <taxon>Betaproteobacteria</taxon>
        <taxon>Burkholderiales</taxon>
        <taxon>Oxalobacteraceae</taxon>
        <taxon>Telluria group</taxon>
        <taxon>Pseudoduganella</taxon>
    </lineage>
</organism>
<evidence type="ECO:0000313" key="7">
    <source>
        <dbReference type="Proteomes" id="UP000430634"/>
    </source>
</evidence>
<protein>
    <submittedName>
        <fullName evidence="6">Polyphosphate kinase 2 family protein</fullName>
    </submittedName>
</protein>
<comment type="similarity">
    <text evidence="1">Belongs to the polyphosphate kinase 2 (PPK2) family. Class I subfamily.</text>
</comment>
<proteinExistence type="inferred from homology"/>
<evidence type="ECO:0000313" key="6">
    <source>
        <dbReference type="EMBL" id="MTV51359.1"/>
    </source>
</evidence>
<dbReference type="GO" id="GO:0008976">
    <property type="term" value="F:polyphosphate kinase activity"/>
    <property type="evidence" value="ECO:0007669"/>
    <property type="project" value="InterPro"/>
</dbReference>
<dbReference type="InterPro" id="IPR022488">
    <property type="entry name" value="PPK2-related"/>
</dbReference>
<evidence type="ECO:0000256" key="4">
    <source>
        <dbReference type="SAM" id="MobiDB-lite"/>
    </source>
</evidence>
<gene>
    <name evidence="6" type="ORF">GM672_01290</name>
</gene>
<keyword evidence="2" id="KW-0808">Transferase</keyword>
<dbReference type="Gene3D" id="3.40.50.300">
    <property type="entry name" value="P-loop containing nucleotide triphosphate hydrolases"/>
    <property type="match status" value="1"/>
</dbReference>
<dbReference type="AlphaFoldDB" id="A0A6I3SQZ3"/>
<feature type="domain" description="Polyphosphate kinase-2-related" evidence="5">
    <location>
        <begin position="35"/>
        <end position="256"/>
    </location>
</feature>
<dbReference type="NCBIfam" id="TIGR03709">
    <property type="entry name" value="PPK2_rel_1"/>
    <property type="match status" value="1"/>
</dbReference>
<dbReference type="PANTHER" id="PTHR34383:SF3">
    <property type="entry name" value="POLYPHOSPHATE:AMP PHOSPHOTRANSFERASE"/>
    <property type="match status" value="1"/>
</dbReference>
<dbReference type="SUPFAM" id="SSF52540">
    <property type="entry name" value="P-loop containing nucleoside triphosphate hydrolases"/>
    <property type="match status" value="1"/>
</dbReference>
<dbReference type="InterPro" id="IPR016898">
    <property type="entry name" value="Polyphosphate_phosphotransfera"/>
</dbReference>
<name>A0A6I3SQZ3_9BURK</name>
<sequence length="271" mass="31260">MKASKRFRTPANPELHDADAGATPLCAPGEDGPKRDKGEAKRLHKAIAALQEKLYAERDRKVLLVLQGVDCAGKDGTVHQLFRKINPMGLRPVRFDVPTTIDTARDYLWRVHFQVPRRGEIAVFNRSHYEDVLHPLVYGTIDEAALAQRYGQIRDFERMLAETGTVLVKVFLHISKDEQRDRLQARIDDPTRHWKFDPEDLKHRERWNDYRRAYERAIAETDAPHAPWYIVPADSKPHRDLAVASLLLEALERMDLQWPAGDPKLAKLRVR</sequence>
<dbReference type="Proteomes" id="UP000430634">
    <property type="component" value="Unassembled WGS sequence"/>
</dbReference>
<reference evidence="6 7" key="1">
    <citation type="submission" date="2019-11" db="EMBL/GenBank/DDBJ databases">
        <title>Type strains purchased from KCTC, JCM and DSMZ.</title>
        <authorList>
            <person name="Lu H."/>
        </authorList>
    </citation>
    <scope>NUCLEOTIDE SEQUENCE [LARGE SCALE GENOMIC DNA]</scope>
    <source>
        <strain evidence="6 7">KCTC 52429</strain>
    </source>
</reference>
<accession>A0A6I3SQZ3</accession>
<evidence type="ECO:0000256" key="2">
    <source>
        <dbReference type="ARBA" id="ARBA00022679"/>
    </source>
</evidence>
<dbReference type="GO" id="GO:0006797">
    <property type="term" value="P:polyphosphate metabolic process"/>
    <property type="evidence" value="ECO:0007669"/>
    <property type="project" value="InterPro"/>
</dbReference>
<evidence type="ECO:0000256" key="1">
    <source>
        <dbReference type="ARBA" id="ARBA00009924"/>
    </source>
</evidence>
<dbReference type="PIRSF" id="PIRSF028756">
    <property type="entry name" value="PPK2_prd"/>
    <property type="match status" value="1"/>
</dbReference>
<evidence type="ECO:0000259" key="5">
    <source>
        <dbReference type="Pfam" id="PF03976"/>
    </source>
</evidence>
<dbReference type="RefSeq" id="WP_155468724.1">
    <property type="nucleotide sequence ID" value="NZ_BMKG01000014.1"/>
</dbReference>
<dbReference type="PANTHER" id="PTHR34383">
    <property type="entry name" value="POLYPHOSPHATE:AMP PHOSPHOTRANSFERASE-RELATED"/>
    <property type="match status" value="1"/>
</dbReference>
<dbReference type="InterPro" id="IPR027417">
    <property type="entry name" value="P-loop_NTPase"/>
</dbReference>
<keyword evidence="3 6" id="KW-0418">Kinase</keyword>
<dbReference type="InterPro" id="IPR022300">
    <property type="entry name" value="PPK2-rel_1"/>
</dbReference>